<dbReference type="Proteomes" id="UP000251960">
    <property type="component" value="Chromosome 1"/>
</dbReference>
<protein>
    <submittedName>
        <fullName evidence="2">Uncharacterized protein</fullName>
    </submittedName>
</protein>
<name>A0A317YB38_MAIZE</name>
<dbReference type="AlphaFoldDB" id="A0A317YB38"/>
<organism evidence="2">
    <name type="scientific">Zea mays</name>
    <name type="common">Maize</name>
    <dbReference type="NCBI Taxonomy" id="4577"/>
    <lineage>
        <taxon>Eukaryota</taxon>
        <taxon>Viridiplantae</taxon>
        <taxon>Streptophyta</taxon>
        <taxon>Embryophyta</taxon>
        <taxon>Tracheophyta</taxon>
        <taxon>Spermatophyta</taxon>
        <taxon>Magnoliopsida</taxon>
        <taxon>Liliopsida</taxon>
        <taxon>Poales</taxon>
        <taxon>Poaceae</taxon>
        <taxon>PACMAD clade</taxon>
        <taxon>Panicoideae</taxon>
        <taxon>Andropogonodae</taxon>
        <taxon>Andropogoneae</taxon>
        <taxon>Tripsacinae</taxon>
        <taxon>Zea</taxon>
    </lineage>
</organism>
<dbReference type="EMBL" id="NCVQ01000001">
    <property type="protein sequence ID" value="PWZ55888.1"/>
    <property type="molecule type" value="Genomic_DNA"/>
</dbReference>
<proteinExistence type="predicted"/>
<reference evidence="2" key="1">
    <citation type="journal article" date="2018" name="Nat. Genet.">
        <title>Extensive intraspecific gene order and gene structural variations between Mo17 and other maize genomes.</title>
        <authorList>
            <person name="Sun S."/>
            <person name="Zhou Y."/>
            <person name="Chen J."/>
            <person name="Shi J."/>
            <person name="Zhao H."/>
            <person name="Zhao H."/>
            <person name="Song W."/>
            <person name="Zhang M."/>
            <person name="Cui Y."/>
            <person name="Dong X."/>
            <person name="Liu H."/>
            <person name="Ma X."/>
            <person name="Jiao Y."/>
            <person name="Wang B."/>
            <person name="Wei X."/>
            <person name="Stein J.C."/>
            <person name="Glaubitz J.C."/>
            <person name="Lu F."/>
            <person name="Yu G."/>
            <person name="Liang C."/>
            <person name="Fengler K."/>
            <person name="Li B."/>
            <person name="Rafalski A."/>
            <person name="Schnable P.S."/>
            <person name="Ware D.H."/>
            <person name="Buckler E.S."/>
            <person name="Lai J."/>
        </authorList>
    </citation>
    <scope>NUCLEOTIDE SEQUENCE [LARGE SCALE GENOMIC DNA]</scope>
    <source>
        <tissue evidence="2">Seedling</tissue>
    </source>
</reference>
<feature type="region of interest" description="Disordered" evidence="1">
    <location>
        <begin position="551"/>
        <end position="572"/>
    </location>
</feature>
<dbReference type="ExpressionAtlas" id="A0A317YB38">
    <property type="expression patterns" value="baseline and differential"/>
</dbReference>
<comment type="caution">
    <text evidence="2">The sequence shown here is derived from an EMBL/GenBank/DDBJ whole genome shotgun (WGS) entry which is preliminary data.</text>
</comment>
<evidence type="ECO:0000313" key="2">
    <source>
        <dbReference type="EMBL" id="PWZ55888.1"/>
    </source>
</evidence>
<sequence length="572" mass="63609">MHKSRPLLGERSANRGEAVLRLRQGFGLGKVLCLDRLRLRRSAMWLIRPWRHLPFVTVCDWVPFGRLIVVRFLRRKFLIEYFLQIQIRWTRNNPKFDDTTKDTVMKDVSGSKVDNPSNVQHATQQNCDIRQTDALEKCLVVVNRSSVFRENVAAPTAVAHGVVYDNKWTEAEGTIILNAKQTAQKRDMPQIYPVAAPRAAESRKNNDVPFDVVSRTVGREGHVDADAFNLNTICHDSGKKAAAPFVVVCTADASEGTVDANSICLNSIPGVPASAAAVYPISLEDINTDLNSVAIEFSPATNIHAAIPNVSVEQIHEHVRGAEHSVAQLTSPVGADGSGALVENFSLQENISRHGDFNIVHTCMDHGGGTFNMITSLSEALNQLAQSNDQILISLQDYFKSKSLFQRPMAREDLTQVLGKRVVSDEDTLSKAQRLAAKRNLEISEYSFLPFKPKVIATKLNNVGIRLGRNGKEVLTSAISIKNIEVDRLMASSISSPSIRRAVLNEEDDNDIDEHLSHAIKRWDENSEHDDLEWGYDLSAVPCRKKPNRFTYAGRVPRPSKKPITPSKISLK</sequence>
<evidence type="ECO:0000256" key="1">
    <source>
        <dbReference type="SAM" id="MobiDB-lite"/>
    </source>
</evidence>
<gene>
    <name evidence="2" type="ORF">Zm00014a_003490</name>
</gene>
<accession>A0A317YB38</accession>